<dbReference type="EMBL" id="JQFK01000010">
    <property type="protein sequence ID" value="KGK39358.1"/>
    <property type="molecule type" value="Genomic_DNA"/>
</dbReference>
<dbReference type="Gene3D" id="3.40.50.12360">
    <property type="match status" value="1"/>
</dbReference>
<dbReference type="Proteomes" id="UP000029867">
    <property type="component" value="Unassembled WGS sequence"/>
</dbReference>
<dbReference type="GO" id="GO:0070823">
    <property type="term" value="C:HDA1 complex"/>
    <property type="evidence" value="ECO:0007669"/>
    <property type="project" value="InterPro"/>
</dbReference>
<accession>A0A099P2X0</accession>
<dbReference type="eggNOG" id="ENOG502QT9V">
    <property type="taxonomic scope" value="Eukaryota"/>
</dbReference>
<gene>
    <name evidence="2" type="ORF">JL09_g1511</name>
</gene>
<dbReference type="InterPro" id="IPR026216">
    <property type="entry name" value="HDA3"/>
</dbReference>
<dbReference type="AlphaFoldDB" id="A0A099P2X0"/>
<proteinExistence type="predicted"/>
<sequence>MDLLRILDAKPEPRIVDTDHFQIDPGYQNSDVYKIATPMSDFQKELIDQIVSLHYSDILRFFEKLDDESWDNMSNNRKEIIASSLETLLENTKLVCLHPYLLINHFFPKSLTTRDLPNRLAETSGKFQILNDLLIQLDAIYNPASKSNKLKKGPEINVAVLVRAGKAMDLVDALCIGHRCNLKRYTGIKLRDSSANQKKNMNLNLNIHLLPCNFEDINEKEIELNIKNKMNFIFLFELETDLTHPFMNKLVDQSFTKFFKLIPINSVEHIQSYYEQQISSKGIGELLKPITAAIVCLRDRVGQLPSNLKPAYTNNLLYLRDYLANPLYVKWPLPDLPHIGNFTSRDVERSLLTEVKFNFDNEEILREEEENRPSVHESLNTNFGGKTQMIGHIIQPRFSKKNPTVKNYYDNKRLEKNYLMNPLNKEYKYLSGISSELNQHDVLTHTLVHHFSNSIKKTTRLNEEVNSFNKVSNVRIKDFEVVIVAYEKLSRDLSETQQSHFNVNKKIEERNQQIEKIKHENTEYQDFIDKLSVSSTIDNEIKDYIVKDMEKYDILEEINRLEQKLEGVNNENKYMTEEIDRAEKAIVESHTQIDKHKINNQSLQKLVQKIKDDNSSIEAEEAELRTLNEKLKDLEEKHYELDAKIKETLINLSEIGHRSRHTNYHSRNKS</sequence>
<reference evidence="3" key="1">
    <citation type="journal article" date="2014" name="Microb. Cell Fact.">
        <title>Exploiting Issatchenkia orientalis SD108 for succinic acid production.</title>
        <authorList>
            <person name="Xiao H."/>
            <person name="Shao Z."/>
            <person name="Jiang Y."/>
            <person name="Dole S."/>
            <person name="Zhao H."/>
        </authorList>
    </citation>
    <scope>NUCLEOTIDE SEQUENCE [LARGE SCALE GENOMIC DNA]</scope>
    <source>
        <strain evidence="3">SD108</strain>
    </source>
</reference>
<dbReference type="InterPro" id="IPR038609">
    <property type="entry name" value="HDA1_su2/3_sf"/>
</dbReference>
<evidence type="ECO:0000256" key="1">
    <source>
        <dbReference type="SAM" id="Coils"/>
    </source>
</evidence>
<dbReference type="HOGENOM" id="CLU_026579_0_0_1"/>
<dbReference type="Pfam" id="PF11496">
    <property type="entry name" value="HDA2-3"/>
    <property type="match status" value="1"/>
</dbReference>
<keyword evidence="1" id="KW-0175">Coiled coil</keyword>
<organism evidence="2 3">
    <name type="scientific">Pichia kudriavzevii</name>
    <name type="common">Yeast</name>
    <name type="synonym">Issatchenkia orientalis</name>
    <dbReference type="NCBI Taxonomy" id="4909"/>
    <lineage>
        <taxon>Eukaryota</taxon>
        <taxon>Fungi</taxon>
        <taxon>Dikarya</taxon>
        <taxon>Ascomycota</taxon>
        <taxon>Saccharomycotina</taxon>
        <taxon>Pichiomycetes</taxon>
        <taxon>Pichiales</taxon>
        <taxon>Pichiaceae</taxon>
        <taxon>Pichia</taxon>
    </lineage>
</organism>
<evidence type="ECO:0008006" key="4">
    <source>
        <dbReference type="Google" id="ProtNLM"/>
    </source>
</evidence>
<comment type="caution">
    <text evidence="2">The sequence shown here is derived from an EMBL/GenBank/DDBJ whole genome shotgun (WGS) entry which is preliminary data.</text>
</comment>
<dbReference type="PRINTS" id="PR02093">
    <property type="entry name" value="HDA1SUBUNIT3"/>
</dbReference>
<name>A0A099P2X0_PICKU</name>
<evidence type="ECO:0000313" key="2">
    <source>
        <dbReference type="EMBL" id="KGK39358.1"/>
    </source>
</evidence>
<protein>
    <recommendedName>
        <fullName evidence="4">HDA1 complex subunit 3</fullName>
    </recommendedName>
</protein>
<feature type="coiled-coil region" evidence="1">
    <location>
        <begin position="551"/>
        <end position="651"/>
    </location>
</feature>
<dbReference type="VEuPathDB" id="FungiDB:C5L36_0B10800"/>
<evidence type="ECO:0000313" key="3">
    <source>
        <dbReference type="Proteomes" id="UP000029867"/>
    </source>
</evidence>
<dbReference type="InterPro" id="IPR021006">
    <property type="entry name" value="Hda2/3"/>
</dbReference>